<sequence length="73" mass="8304">MLLYIHSTLRRISLPFLFAFVTLKHLGDVEGFLQTCLVNPTLGSTIRAVKLHAYFPNKDTCKAPLRAFYYSAL</sequence>
<evidence type="ECO:0000313" key="1">
    <source>
        <dbReference type="EMBL" id="GAW10606.1"/>
    </source>
</evidence>
<protein>
    <submittedName>
        <fullName evidence="1">Uncharacterized protein</fullName>
    </submittedName>
</protein>
<dbReference type="EMBL" id="BDGU01001940">
    <property type="protein sequence ID" value="GAW10606.1"/>
    <property type="molecule type" value="Genomic_DNA"/>
</dbReference>
<accession>A0A1Q3ETQ1</accession>
<gene>
    <name evidence="1" type="ORF">LENED_012894</name>
</gene>
<reference evidence="1 2" key="2">
    <citation type="submission" date="2017-02" db="EMBL/GenBank/DDBJ databases">
        <title>A genome survey and senescence transcriptome analysis in Lentinula edodes.</title>
        <authorList>
            <person name="Sakamoto Y."/>
            <person name="Nakade K."/>
            <person name="Sato S."/>
            <person name="Yoshida Y."/>
            <person name="Miyazaki K."/>
            <person name="Natsume S."/>
            <person name="Konno N."/>
        </authorList>
    </citation>
    <scope>NUCLEOTIDE SEQUENCE [LARGE SCALE GENOMIC DNA]</scope>
    <source>
        <strain evidence="1 2">NBRC 111202</strain>
    </source>
</reference>
<keyword evidence="2" id="KW-1185">Reference proteome</keyword>
<dbReference type="AlphaFoldDB" id="A0A1Q3ETQ1"/>
<evidence type="ECO:0000313" key="2">
    <source>
        <dbReference type="Proteomes" id="UP000188533"/>
    </source>
</evidence>
<name>A0A1Q3ETQ1_LENED</name>
<organism evidence="1 2">
    <name type="scientific">Lentinula edodes</name>
    <name type="common">Shiitake mushroom</name>
    <name type="synonym">Lentinus edodes</name>
    <dbReference type="NCBI Taxonomy" id="5353"/>
    <lineage>
        <taxon>Eukaryota</taxon>
        <taxon>Fungi</taxon>
        <taxon>Dikarya</taxon>
        <taxon>Basidiomycota</taxon>
        <taxon>Agaricomycotina</taxon>
        <taxon>Agaricomycetes</taxon>
        <taxon>Agaricomycetidae</taxon>
        <taxon>Agaricales</taxon>
        <taxon>Marasmiineae</taxon>
        <taxon>Omphalotaceae</taxon>
        <taxon>Lentinula</taxon>
    </lineage>
</organism>
<proteinExistence type="predicted"/>
<reference evidence="1 2" key="1">
    <citation type="submission" date="2016-08" db="EMBL/GenBank/DDBJ databases">
        <authorList>
            <consortium name="Lentinula edodes genome sequencing consortium"/>
            <person name="Sakamoto Y."/>
            <person name="Nakade K."/>
            <person name="Sato S."/>
            <person name="Yoshida Y."/>
            <person name="Miyazaki K."/>
            <person name="Natsume S."/>
            <person name="Konno N."/>
        </authorList>
    </citation>
    <scope>NUCLEOTIDE SEQUENCE [LARGE SCALE GENOMIC DNA]</scope>
    <source>
        <strain evidence="1 2">NBRC 111202</strain>
    </source>
</reference>
<comment type="caution">
    <text evidence="1">The sequence shown here is derived from an EMBL/GenBank/DDBJ whole genome shotgun (WGS) entry which is preliminary data.</text>
</comment>
<dbReference type="Proteomes" id="UP000188533">
    <property type="component" value="Unassembled WGS sequence"/>
</dbReference>